<accession>A0A8X6YAY4</accession>
<dbReference type="AlphaFoldDB" id="A0A8X6YAY4"/>
<feature type="transmembrane region" description="Helical" evidence="2">
    <location>
        <begin position="20"/>
        <end position="39"/>
    </location>
</feature>
<dbReference type="EMBL" id="BMAV01016482">
    <property type="protein sequence ID" value="GFY67273.1"/>
    <property type="molecule type" value="Genomic_DNA"/>
</dbReference>
<evidence type="ECO:0000256" key="1">
    <source>
        <dbReference type="ARBA" id="ARBA00023157"/>
    </source>
</evidence>
<dbReference type="InterPro" id="IPR029044">
    <property type="entry name" value="Nucleotide-diphossugar_trans"/>
</dbReference>
<dbReference type="PANTHER" id="PTHR11675:SF131">
    <property type="entry name" value="POLYPEPTIDE N-ACETYLGALACTOSAMINYLTRANSFERASE 9-RELATED"/>
    <property type="match status" value="1"/>
</dbReference>
<keyword evidence="1" id="KW-1015">Disulfide bond</keyword>
<dbReference type="GO" id="GO:0005794">
    <property type="term" value="C:Golgi apparatus"/>
    <property type="evidence" value="ECO:0007669"/>
    <property type="project" value="TreeGrafter"/>
</dbReference>
<name>A0A8X6YAY4_9ARAC</name>
<sequence>MSKRRAFSMIFFHRRKSLIVKLILVVPITWIIITTLLSFTEKLGLEKDEVVVEVPNLVIESNVVTMSGDKYEGRKPRQSMEEPPRMSVFPKIVIETQPPEELNEVQKVVHDIHNDARPDLAVLPPPGEHEGPGEFGKPVVLTNLTEEQQQLVKDGWENNAFNQYISDIISVHRHLPDVRPSGVKEG</sequence>
<dbReference type="Proteomes" id="UP000886998">
    <property type="component" value="Unassembled WGS sequence"/>
</dbReference>
<dbReference type="Gene3D" id="3.90.550.10">
    <property type="entry name" value="Spore Coat Polysaccharide Biosynthesis Protein SpsA, Chain A"/>
    <property type="match status" value="1"/>
</dbReference>
<comment type="caution">
    <text evidence="3">The sequence shown here is derived from an EMBL/GenBank/DDBJ whole genome shotgun (WGS) entry which is preliminary data.</text>
</comment>
<reference evidence="3" key="1">
    <citation type="submission" date="2020-08" db="EMBL/GenBank/DDBJ databases">
        <title>Multicomponent nature underlies the extraordinary mechanical properties of spider dragline silk.</title>
        <authorList>
            <person name="Kono N."/>
            <person name="Nakamura H."/>
            <person name="Mori M."/>
            <person name="Yoshida Y."/>
            <person name="Ohtoshi R."/>
            <person name="Malay A.D."/>
            <person name="Moran D.A.P."/>
            <person name="Tomita M."/>
            <person name="Numata K."/>
            <person name="Arakawa K."/>
        </authorList>
    </citation>
    <scope>NUCLEOTIDE SEQUENCE</scope>
</reference>
<keyword evidence="4" id="KW-1185">Reference proteome</keyword>
<keyword evidence="2" id="KW-0472">Membrane</keyword>
<gene>
    <name evidence="3" type="primary">AVEN_183849_1</name>
    <name evidence="3" type="ORF">TNIN_125891</name>
</gene>
<evidence type="ECO:0000313" key="3">
    <source>
        <dbReference type="EMBL" id="GFY67273.1"/>
    </source>
</evidence>
<dbReference type="GO" id="GO:0004653">
    <property type="term" value="F:polypeptide N-acetylgalactosaminyltransferase activity"/>
    <property type="evidence" value="ECO:0007669"/>
    <property type="project" value="TreeGrafter"/>
</dbReference>
<evidence type="ECO:0000256" key="2">
    <source>
        <dbReference type="SAM" id="Phobius"/>
    </source>
</evidence>
<evidence type="ECO:0000313" key="4">
    <source>
        <dbReference type="Proteomes" id="UP000886998"/>
    </source>
</evidence>
<dbReference type="GO" id="GO:0006493">
    <property type="term" value="P:protein O-linked glycosylation"/>
    <property type="evidence" value="ECO:0007669"/>
    <property type="project" value="TreeGrafter"/>
</dbReference>
<proteinExistence type="predicted"/>
<keyword evidence="2" id="KW-0812">Transmembrane</keyword>
<organism evidence="3 4">
    <name type="scientific">Trichonephila inaurata madagascariensis</name>
    <dbReference type="NCBI Taxonomy" id="2747483"/>
    <lineage>
        <taxon>Eukaryota</taxon>
        <taxon>Metazoa</taxon>
        <taxon>Ecdysozoa</taxon>
        <taxon>Arthropoda</taxon>
        <taxon>Chelicerata</taxon>
        <taxon>Arachnida</taxon>
        <taxon>Araneae</taxon>
        <taxon>Araneomorphae</taxon>
        <taxon>Entelegynae</taxon>
        <taxon>Araneoidea</taxon>
        <taxon>Nephilidae</taxon>
        <taxon>Trichonephila</taxon>
        <taxon>Trichonephila inaurata</taxon>
    </lineage>
</organism>
<dbReference type="PANTHER" id="PTHR11675">
    <property type="entry name" value="N-ACETYLGALACTOSAMINYLTRANSFERASE"/>
    <property type="match status" value="1"/>
</dbReference>
<dbReference type="OrthoDB" id="6159198at2759"/>
<protein>
    <submittedName>
        <fullName evidence="3">Uncharacterized protein</fullName>
    </submittedName>
</protein>
<keyword evidence="2" id="KW-1133">Transmembrane helix</keyword>